<dbReference type="Gene3D" id="3.60.110.10">
    <property type="entry name" value="Carbon-nitrogen hydrolase"/>
    <property type="match status" value="1"/>
</dbReference>
<dbReference type="AlphaFoldDB" id="A0A8T3YKU2"/>
<gene>
    <name evidence="1" type="ORF">HY544_05090</name>
</gene>
<reference evidence="1" key="1">
    <citation type="submission" date="2020-07" db="EMBL/GenBank/DDBJ databases">
        <title>Huge and variable diversity of episymbiotic CPR bacteria and DPANN archaea in groundwater ecosystems.</title>
        <authorList>
            <person name="He C.Y."/>
            <person name="Keren R."/>
            <person name="Whittaker M."/>
            <person name="Farag I.F."/>
            <person name="Doudna J."/>
            <person name="Cate J.H.D."/>
            <person name="Banfield J.F."/>
        </authorList>
    </citation>
    <scope>NUCLEOTIDE SEQUENCE</scope>
    <source>
        <strain evidence="1">NC_groundwater_1296_Ag_S-0.2um_52_80</strain>
    </source>
</reference>
<sequence length="697" mass="76551">MDLKLQYAAIATILVLIFLSGCGGFTNISYCGDLACNKGTGEDNKDSPKYCPSDCGGISVQQEKMLKVALVNSPTYDFGKAVSIAEKAMAKKKPDLIVFHELAFSSNAPSGKNIAIKPSGGSFEVLEGNDRRLYDSIKRLQELAKSSKTNLVVPIKISGRGGDNGLSAILINSNGETPYLHDKSGQAVLSEISNSSGEKFSFFVGLCGAPFQINWTGEDNFNADLFIRSGWGGGEAFITAAMEYYEKGTLSEQTYSFFSDTFRKIFIDEYKITSKQDLISRLSAQQSPFEWIPFWRKYLAQKHALKDAGFIITSDETLSYGIIGQNWNNKTSNLYYDENYEYIYAEIRMPIVSQDAQTYTCTQATNQTCSTECSHTQLDGTGTCPAGQVCCKLGPTIETKETYNEGEEIRELEWDGQYDGKVLALMFKQVSQGGSASYTAFDLRDNTGNIIGSIDRVQIGENILDILRDKENRPMLKTGILIQAIDIDPTTTLGRVTITRTNPNGYRNTQGDVSCTNGAICRYECRKIEQQDFSPICNTDGVVCCIPKPTCKNAVCERGETTQNCPQDCTASEFACINRGGQTCYRNEKCDGTLDINANCCIGTCNDPTIIGLCPAKPKKNDIKVQAIGARNSEFKIETDKELDEAENNVSEQIFYSGQKLRAVTPQGIRFMFSAFASFSACAGAVLSFDVLPVLIS</sequence>
<proteinExistence type="predicted"/>
<name>A0A8T3YKU2_9ARCH</name>
<evidence type="ECO:0000313" key="1">
    <source>
        <dbReference type="EMBL" id="MBI4210853.1"/>
    </source>
</evidence>
<dbReference type="EMBL" id="JACQPB010000044">
    <property type="protein sequence ID" value="MBI4210853.1"/>
    <property type="molecule type" value="Genomic_DNA"/>
</dbReference>
<protein>
    <submittedName>
        <fullName evidence="1">Uncharacterized protein</fullName>
    </submittedName>
</protein>
<accession>A0A8T3YKU2</accession>
<comment type="caution">
    <text evidence="1">The sequence shown here is derived from an EMBL/GenBank/DDBJ whole genome shotgun (WGS) entry which is preliminary data.</text>
</comment>
<evidence type="ECO:0000313" key="2">
    <source>
        <dbReference type="Proteomes" id="UP000732298"/>
    </source>
</evidence>
<dbReference type="PROSITE" id="PS51257">
    <property type="entry name" value="PROKAR_LIPOPROTEIN"/>
    <property type="match status" value="1"/>
</dbReference>
<dbReference type="InterPro" id="IPR036526">
    <property type="entry name" value="C-N_Hydrolase_sf"/>
</dbReference>
<dbReference type="Proteomes" id="UP000732298">
    <property type="component" value="Unassembled WGS sequence"/>
</dbReference>
<organism evidence="1 2">
    <name type="scientific">Candidatus Iainarchaeum sp</name>
    <dbReference type="NCBI Taxonomy" id="3101447"/>
    <lineage>
        <taxon>Archaea</taxon>
        <taxon>Candidatus Iainarchaeota</taxon>
        <taxon>Candidatus Iainarchaeia</taxon>
        <taxon>Candidatus Iainarchaeales</taxon>
        <taxon>Candidatus Iainarchaeaceae</taxon>
        <taxon>Candidatus Iainarchaeum</taxon>
    </lineage>
</organism>